<dbReference type="AlphaFoldDB" id="A0A816HC74"/>
<evidence type="ECO:0000313" key="2">
    <source>
        <dbReference type="Proteomes" id="UP000663828"/>
    </source>
</evidence>
<sequence>MLERSYHEQELIGTIQQCLHEHNLILRRTTHHTNQFYLIGQDRFYERCQNYMKQHQDDYELLSSISNMETIVNQHIHKINMTLNFLELEHYITKDIYQQLFLQRNDIQLKNVYFLFDRSYVKPIFSMESNVTSKLSTYLDDLLRPTIEDILKDTFVDQDFDFIQRLQQPNCSSKLQQTTLLVRIKIQNFFNMFTYQSTVNRIIYLLVKHCKNQPINGVSMIAIETLLELYLKYTLFIYQDHIYSFNRGMSNQTHFNTLLSSLCLYYWITKKFNNNEFILQYTDELFFTWNQSKDNLNTFLDTLKEFFYGDYIDLKIEYGQKITIQNIYLENYHGQFYTAIKSTSMILPY</sequence>
<keyword evidence="2" id="KW-1185">Reference proteome</keyword>
<evidence type="ECO:0008006" key="3">
    <source>
        <dbReference type="Google" id="ProtNLM"/>
    </source>
</evidence>
<evidence type="ECO:0000313" key="1">
    <source>
        <dbReference type="EMBL" id="CAF1685749.1"/>
    </source>
</evidence>
<organism evidence="1 2">
    <name type="scientific">Adineta ricciae</name>
    <name type="common">Rotifer</name>
    <dbReference type="NCBI Taxonomy" id="249248"/>
    <lineage>
        <taxon>Eukaryota</taxon>
        <taxon>Metazoa</taxon>
        <taxon>Spiralia</taxon>
        <taxon>Gnathifera</taxon>
        <taxon>Rotifera</taxon>
        <taxon>Eurotatoria</taxon>
        <taxon>Bdelloidea</taxon>
        <taxon>Adinetida</taxon>
        <taxon>Adinetidae</taxon>
        <taxon>Adineta</taxon>
    </lineage>
</organism>
<dbReference type="EMBL" id="CAJNOR010016705">
    <property type="protein sequence ID" value="CAF1685749.1"/>
    <property type="molecule type" value="Genomic_DNA"/>
</dbReference>
<protein>
    <recommendedName>
        <fullName evidence="3">Reverse transcriptase domain-containing protein</fullName>
    </recommendedName>
</protein>
<name>A0A816HC74_ADIRI</name>
<dbReference type="Proteomes" id="UP000663828">
    <property type="component" value="Unassembled WGS sequence"/>
</dbReference>
<feature type="non-terminal residue" evidence="1">
    <location>
        <position position="349"/>
    </location>
</feature>
<comment type="caution">
    <text evidence="1">The sequence shown here is derived from an EMBL/GenBank/DDBJ whole genome shotgun (WGS) entry which is preliminary data.</text>
</comment>
<reference evidence="1" key="1">
    <citation type="submission" date="2021-02" db="EMBL/GenBank/DDBJ databases">
        <authorList>
            <person name="Nowell W R."/>
        </authorList>
    </citation>
    <scope>NUCLEOTIDE SEQUENCE</scope>
</reference>
<gene>
    <name evidence="1" type="ORF">XAT740_LOCUS61863</name>
</gene>
<proteinExistence type="predicted"/>
<accession>A0A816HC74</accession>